<dbReference type="Proteomes" id="UP000196531">
    <property type="component" value="Unassembled WGS sequence"/>
</dbReference>
<gene>
    <name evidence="7" type="ORF">A9Q84_17790</name>
</gene>
<evidence type="ECO:0000256" key="3">
    <source>
        <dbReference type="ARBA" id="ARBA00022741"/>
    </source>
</evidence>
<dbReference type="InterPro" id="IPR003593">
    <property type="entry name" value="AAA+_ATPase"/>
</dbReference>
<dbReference type="GO" id="GO:0005524">
    <property type="term" value="F:ATP binding"/>
    <property type="evidence" value="ECO:0007669"/>
    <property type="project" value="UniProtKB-KW"/>
</dbReference>
<dbReference type="InterPro" id="IPR030660">
    <property type="entry name" value="ABC_branched_ATPase_LivF/BraG"/>
</dbReference>
<evidence type="ECO:0000313" key="8">
    <source>
        <dbReference type="Proteomes" id="UP000196531"/>
    </source>
</evidence>
<proteinExistence type="inferred from homology"/>
<dbReference type="AlphaFoldDB" id="A0A1Y5F7F1"/>
<comment type="caution">
    <text evidence="7">The sequence shown here is derived from an EMBL/GenBank/DDBJ whole genome shotgun (WGS) entry which is preliminary data.</text>
</comment>
<dbReference type="PROSITE" id="PS50893">
    <property type="entry name" value="ABC_TRANSPORTER_2"/>
    <property type="match status" value="1"/>
</dbReference>
<dbReference type="InterPro" id="IPR052156">
    <property type="entry name" value="BCAA_Transport_ATP-bd_LivF"/>
</dbReference>
<dbReference type="PIRSF" id="PIRSF039137">
    <property type="entry name" value="ABC_branched_ATPase"/>
    <property type="match status" value="1"/>
</dbReference>
<dbReference type="SMART" id="SM00382">
    <property type="entry name" value="AAA"/>
    <property type="match status" value="1"/>
</dbReference>
<evidence type="ECO:0000256" key="2">
    <source>
        <dbReference type="ARBA" id="ARBA00022448"/>
    </source>
</evidence>
<dbReference type="SUPFAM" id="SSF52540">
    <property type="entry name" value="P-loop containing nucleoside triphosphate hydrolases"/>
    <property type="match status" value="1"/>
</dbReference>
<dbReference type="InterPro" id="IPR027417">
    <property type="entry name" value="P-loop_NTPase"/>
</dbReference>
<name>A0A1Y5F7F1_9BACT</name>
<organism evidence="7 8">
    <name type="scientific">Halobacteriovorax marinus</name>
    <dbReference type="NCBI Taxonomy" id="97084"/>
    <lineage>
        <taxon>Bacteria</taxon>
        <taxon>Pseudomonadati</taxon>
        <taxon>Bdellovibrionota</taxon>
        <taxon>Bacteriovoracia</taxon>
        <taxon>Bacteriovoracales</taxon>
        <taxon>Halobacteriovoraceae</taxon>
        <taxon>Halobacteriovorax</taxon>
    </lineage>
</organism>
<reference evidence="8" key="1">
    <citation type="journal article" date="2017" name="Proc. Natl. Acad. Sci. U.S.A.">
        <title>Simulation of Deepwater Horizon oil plume reveals substrate specialization within a complex community of hydrocarbon-degraders.</title>
        <authorList>
            <person name="Hu P."/>
            <person name="Dubinsky E.A."/>
            <person name="Probst A.J."/>
            <person name="Wang J."/>
            <person name="Sieber C.M.K."/>
            <person name="Tom L.M."/>
            <person name="Gardinali P."/>
            <person name="Banfield J.F."/>
            <person name="Atlas R.M."/>
            <person name="Andersen G.L."/>
        </authorList>
    </citation>
    <scope>NUCLEOTIDE SEQUENCE [LARGE SCALE GENOMIC DNA]</scope>
</reference>
<dbReference type="GO" id="GO:0016887">
    <property type="term" value="F:ATP hydrolysis activity"/>
    <property type="evidence" value="ECO:0007669"/>
    <property type="project" value="InterPro"/>
</dbReference>
<keyword evidence="4 7" id="KW-0067">ATP-binding</keyword>
<dbReference type="InterPro" id="IPR003439">
    <property type="entry name" value="ABC_transporter-like_ATP-bd"/>
</dbReference>
<sequence>MTTETLLEIKDMHVHYGAIHAIHGINLKVNKGEIVTILGSNGAGKTTSLHTISGLLKPSKGEILFKGKRIDHLKANKIVSLGIAQSPEGRMVFPDLSVKENLEMGAYLRRDKAEIEKDYEYMYNLFPKLKERSAQLAGTLSGGEQQMLAIARAYMSKPELLLLDEPSLGIAPILVQAIFNAIVELNKKGMTILLVEQNAYASLKIAHRGYVLTTGEIFMEGPASELIENDEIKKAYLGH</sequence>
<accession>A0A1Y5F7F1</accession>
<dbReference type="InterPro" id="IPR017871">
    <property type="entry name" value="ABC_transporter-like_CS"/>
</dbReference>
<evidence type="ECO:0000313" key="7">
    <source>
        <dbReference type="EMBL" id="OUR94239.1"/>
    </source>
</evidence>
<dbReference type="EMBL" id="MAAO01000011">
    <property type="protein sequence ID" value="OUR94239.1"/>
    <property type="molecule type" value="Genomic_DNA"/>
</dbReference>
<dbReference type="Pfam" id="PF00005">
    <property type="entry name" value="ABC_tran"/>
    <property type="match status" value="1"/>
</dbReference>
<evidence type="ECO:0000256" key="4">
    <source>
        <dbReference type="ARBA" id="ARBA00022840"/>
    </source>
</evidence>
<dbReference type="Gene3D" id="3.40.50.300">
    <property type="entry name" value="P-loop containing nucleotide triphosphate hydrolases"/>
    <property type="match status" value="1"/>
</dbReference>
<feature type="domain" description="ABC transporter" evidence="6">
    <location>
        <begin position="7"/>
        <end position="239"/>
    </location>
</feature>
<dbReference type="PANTHER" id="PTHR43820">
    <property type="entry name" value="HIGH-AFFINITY BRANCHED-CHAIN AMINO ACID TRANSPORT ATP-BINDING PROTEIN LIVF"/>
    <property type="match status" value="1"/>
</dbReference>
<keyword evidence="3" id="KW-0547">Nucleotide-binding</keyword>
<dbReference type="PANTHER" id="PTHR43820:SF4">
    <property type="entry name" value="HIGH-AFFINITY BRANCHED-CHAIN AMINO ACID TRANSPORT ATP-BINDING PROTEIN LIVF"/>
    <property type="match status" value="1"/>
</dbReference>
<dbReference type="GO" id="GO:0015658">
    <property type="term" value="F:branched-chain amino acid transmembrane transporter activity"/>
    <property type="evidence" value="ECO:0007669"/>
    <property type="project" value="InterPro"/>
</dbReference>
<evidence type="ECO:0000256" key="1">
    <source>
        <dbReference type="ARBA" id="ARBA00005417"/>
    </source>
</evidence>
<evidence type="ECO:0000259" key="6">
    <source>
        <dbReference type="PROSITE" id="PS50893"/>
    </source>
</evidence>
<evidence type="ECO:0000256" key="5">
    <source>
        <dbReference type="ARBA" id="ARBA00022970"/>
    </source>
</evidence>
<dbReference type="PROSITE" id="PS00211">
    <property type="entry name" value="ABC_TRANSPORTER_1"/>
    <property type="match status" value="1"/>
</dbReference>
<dbReference type="CDD" id="cd03224">
    <property type="entry name" value="ABC_TM1139_LivF_branched"/>
    <property type="match status" value="1"/>
</dbReference>
<dbReference type="GO" id="GO:0015807">
    <property type="term" value="P:L-amino acid transport"/>
    <property type="evidence" value="ECO:0007669"/>
    <property type="project" value="TreeGrafter"/>
</dbReference>
<protein>
    <submittedName>
        <fullName evidence="7">ABC transporter ATP-binding protein</fullName>
    </submittedName>
</protein>
<keyword evidence="2" id="KW-0813">Transport</keyword>
<comment type="similarity">
    <text evidence="1">Belongs to the ABC transporter superfamily.</text>
</comment>
<keyword evidence="5" id="KW-0029">Amino-acid transport</keyword>